<reference evidence="2 3" key="1">
    <citation type="submission" date="2017-10" db="EMBL/GenBank/DDBJ databases">
        <title>Draft genome sequence of cellulolytic Actinomyces sp CtC72 isolated from cattle rumen fluid.</title>
        <authorList>
            <person name="Joshi A.J."/>
            <person name="Vasudevan G."/>
            <person name="Lanjekar V.B."/>
            <person name="Hivarkar S."/>
            <person name="Engineer A."/>
            <person name="Pore S.D."/>
            <person name="Dhakephalkar P.K."/>
            <person name="Dagar S."/>
        </authorList>
    </citation>
    <scope>NUCLEOTIDE SEQUENCE [LARGE SCALE GENOMIC DNA]</scope>
    <source>
        <strain evidence="3">CtC72</strain>
    </source>
</reference>
<organism evidence="2 3">
    <name type="scientific">Actinomyces ruminis</name>
    <dbReference type="NCBI Taxonomy" id="1937003"/>
    <lineage>
        <taxon>Bacteria</taxon>
        <taxon>Bacillati</taxon>
        <taxon>Actinomycetota</taxon>
        <taxon>Actinomycetes</taxon>
        <taxon>Actinomycetales</taxon>
        <taxon>Actinomycetaceae</taxon>
        <taxon>Actinomyces</taxon>
    </lineage>
</organism>
<keyword evidence="1" id="KW-0472">Membrane</keyword>
<name>A0ABX4MB67_9ACTO</name>
<keyword evidence="1" id="KW-1133">Transmembrane helix</keyword>
<feature type="transmembrane region" description="Helical" evidence="1">
    <location>
        <begin position="242"/>
        <end position="263"/>
    </location>
</feature>
<gene>
    <name evidence="2" type="ORF">BW737_007625</name>
</gene>
<dbReference type="RefSeq" id="WP_086614075.1">
    <property type="nucleotide sequence ID" value="NZ_MTPX02000041.1"/>
</dbReference>
<evidence type="ECO:0008006" key="4">
    <source>
        <dbReference type="Google" id="ProtNLM"/>
    </source>
</evidence>
<feature type="transmembrane region" description="Helical" evidence="1">
    <location>
        <begin position="68"/>
        <end position="90"/>
    </location>
</feature>
<evidence type="ECO:0000256" key="1">
    <source>
        <dbReference type="SAM" id="Phobius"/>
    </source>
</evidence>
<keyword evidence="3" id="KW-1185">Reference proteome</keyword>
<keyword evidence="1" id="KW-0812">Transmembrane</keyword>
<dbReference type="EMBL" id="MTPX02000041">
    <property type="protein sequence ID" value="PHP52720.1"/>
    <property type="molecule type" value="Genomic_DNA"/>
</dbReference>
<protein>
    <recommendedName>
        <fullName evidence="4">PH domain-containing protein</fullName>
    </recommendedName>
</protein>
<feature type="transmembrane region" description="Helical" evidence="1">
    <location>
        <begin position="34"/>
        <end position="56"/>
    </location>
</feature>
<sequence length="428" mass="46525">MPALADRHPYGPHGDAPEAGVSAQVPESLVRKPGVSTCVGGALIASVGIFIAVVGIRMAPDPDMEIRYVWLAFWLGVALMLLCAGLTLAVRRTVFDASGIHSRGLIRRVDLPWPDTRAAFVVDVHESSRDRGRGRRSRRREVTLTVQVMTPERTVTLAMPRILSADVDRETVLRARLEADLDEIWGWALTRGYAHERVPGGHAPGRSGQDPQRVSYGGLPADQTLLAQEPLVLKWRPDARSAAFIGASIGFMLAGGLGIVHALRAADDLASASVESVVVAVSCAVVGVALLFLIGECANLRSRLTISRDGLAWTGLWHARQLAWPRSRSCIFVHSRRRSGRTTATVRVLAPDGRTLAVPGLTWRSKHDRQALLPAATAAHSIWQWGASRGAARDNGEYYIAADADTERSRVDAARRIDYLLAHSQEPR</sequence>
<evidence type="ECO:0000313" key="3">
    <source>
        <dbReference type="Proteomes" id="UP000194577"/>
    </source>
</evidence>
<evidence type="ECO:0000313" key="2">
    <source>
        <dbReference type="EMBL" id="PHP52720.1"/>
    </source>
</evidence>
<accession>A0ABX4MB67</accession>
<comment type="caution">
    <text evidence="2">The sequence shown here is derived from an EMBL/GenBank/DDBJ whole genome shotgun (WGS) entry which is preliminary data.</text>
</comment>
<feature type="transmembrane region" description="Helical" evidence="1">
    <location>
        <begin position="269"/>
        <end position="294"/>
    </location>
</feature>
<dbReference type="Proteomes" id="UP000194577">
    <property type="component" value="Unassembled WGS sequence"/>
</dbReference>
<proteinExistence type="predicted"/>